<dbReference type="EMBL" id="SMGD01000013">
    <property type="protein sequence ID" value="TCK52093.1"/>
    <property type="molecule type" value="Genomic_DNA"/>
</dbReference>
<comment type="similarity">
    <text evidence="2 10">Belongs to the ExbB/TolQ family.</text>
</comment>
<keyword evidence="6 10" id="KW-0812">Transmembrane</keyword>
<sequence>MHSEISIIGLFMQASILVKLVMLILLSMSVISWAMMLNRRKQFNYAQKSSGRFEKQFWSGVDLNKLYQECNARSDRLMGMEQIFHSGFKEYARLHKSGQREPDTILDSTYRSMRVSFSRELEELENQLPMLATIGSISPYIGLFGTVWGIMSAFIALGNVQQATLSMVAPGIAEALIATAMGLFAAIPAVIGYNRFTTRLARIENHYANFMEEFYGILYRQVNNQTRSES</sequence>
<dbReference type="GO" id="GO:0017038">
    <property type="term" value="P:protein import"/>
    <property type="evidence" value="ECO:0007669"/>
    <property type="project" value="TreeGrafter"/>
</dbReference>
<keyword evidence="7 10" id="KW-1133">Transmembrane helix</keyword>
<evidence type="ECO:0000256" key="8">
    <source>
        <dbReference type="ARBA" id="ARBA00023136"/>
    </source>
</evidence>
<dbReference type="Proteomes" id="UP000295565">
    <property type="component" value="Unassembled WGS sequence"/>
</dbReference>
<dbReference type="InterPro" id="IPR014163">
    <property type="entry name" value="Tol-Pal_TolQ"/>
</dbReference>
<reference evidence="12 13" key="1">
    <citation type="submission" date="2019-03" db="EMBL/GenBank/DDBJ databases">
        <title>Genomic Encyclopedia of Type Strains, Phase IV (KMG-IV): sequencing the most valuable type-strain genomes for metagenomic binning, comparative biology and taxonomic classification.</title>
        <authorList>
            <person name="Goeker M."/>
        </authorList>
    </citation>
    <scope>NUCLEOTIDE SEQUENCE [LARGE SCALE GENOMIC DNA]</scope>
    <source>
        <strain evidence="12 13">DSM 18577</strain>
    </source>
</reference>
<feature type="domain" description="MotA/TolQ/ExbB proton channel" evidence="11">
    <location>
        <begin position="80"/>
        <end position="207"/>
    </location>
</feature>
<dbReference type="GO" id="GO:0043213">
    <property type="term" value="P:bacteriocin transport"/>
    <property type="evidence" value="ECO:0007669"/>
    <property type="project" value="InterPro"/>
</dbReference>
<feature type="transmembrane region" description="Helical" evidence="10">
    <location>
        <begin position="16"/>
        <end position="37"/>
    </location>
</feature>
<dbReference type="HAMAP" id="MF_02202">
    <property type="entry name" value="TolQ"/>
    <property type="match status" value="1"/>
</dbReference>
<evidence type="ECO:0000256" key="4">
    <source>
        <dbReference type="ARBA" id="ARBA00022519"/>
    </source>
</evidence>
<evidence type="ECO:0000256" key="7">
    <source>
        <dbReference type="ARBA" id="ARBA00022989"/>
    </source>
</evidence>
<keyword evidence="8 10" id="KW-0472">Membrane</keyword>
<dbReference type="InterPro" id="IPR002898">
    <property type="entry name" value="MotA_ExbB_proton_chnl"/>
</dbReference>
<evidence type="ECO:0000256" key="10">
    <source>
        <dbReference type="HAMAP-Rule" id="MF_02202"/>
    </source>
</evidence>
<accession>A0A4R1JM18</accession>
<dbReference type="RefSeq" id="WP_131912992.1">
    <property type="nucleotide sequence ID" value="NZ_OU594967.1"/>
</dbReference>
<dbReference type="GO" id="GO:0005886">
    <property type="term" value="C:plasma membrane"/>
    <property type="evidence" value="ECO:0007669"/>
    <property type="project" value="UniProtKB-SubCell"/>
</dbReference>
<comment type="function">
    <text evidence="10">Part of the Tol-Pal system, which plays a role in outer membrane invagination during cell division and is important for maintaining outer membrane integrity.</text>
</comment>
<dbReference type="PANTHER" id="PTHR30625">
    <property type="entry name" value="PROTEIN TOLQ"/>
    <property type="match status" value="1"/>
</dbReference>
<evidence type="ECO:0000256" key="6">
    <source>
        <dbReference type="ARBA" id="ARBA00022692"/>
    </source>
</evidence>
<comment type="caution">
    <text evidence="12">The sequence shown here is derived from an EMBL/GenBank/DDBJ whole genome shotgun (WGS) entry which is preliminary data.</text>
</comment>
<feature type="transmembrane region" description="Helical" evidence="10">
    <location>
        <begin position="140"/>
        <end position="160"/>
    </location>
</feature>
<keyword evidence="4 10" id="KW-0997">Cell inner membrane</keyword>
<dbReference type="NCBIfam" id="TIGR02796">
    <property type="entry name" value="tolQ"/>
    <property type="match status" value="1"/>
</dbReference>
<evidence type="ECO:0000313" key="13">
    <source>
        <dbReference type="Proteomes" id="UP000295565"/>
    </source>
</evidence>
<dbReference type="GO" id="GO:0051301">
    <property type="term" value="P:cell division"/>
    <property type="evidence" value="ECO:0007669"/>
    <property type="project" value="UniProtKB-UniRule"/>
</dbReference>
<feature type="transmembrane region" description="Helical" evidence="10">
    <location>
        <begin position="172"/>
        <end position="193"/>
    </location>
</feature>
<evidence type="ECO:0000313" key="12">
    <source>
        <dbReference type="EMBL" id="TCK52093.1"/>
    </source>
</evidence>
<comment type="subcellular location">
    <subcellularLocation>
        <location evidence="10">Cell inner membrane</location>
        <topology evidence="10">Multi-pass membrane protein</topology>
    </subcellularLocation>
    <subcellularLocation>
        <location evidence="1">Cell membrane</location>
        <topology evidence="1">Multi-pass membrane protein</topology>
    </subcellularLocation>
</comment>
<proteinExistence type="inferred from homology"/>
<name>A0A4R1JM18_9GAMM</name>
<gene>
    <name evidence="10" type="primary">tolQ</name>
    <name evidence="12" type="ORF">EV690_2201</name>
</gene>
<evidence type="ECO:0000256" key="5">
    <source>
        <dbReference type="ARBA" id="ARBA00022618"/>
    </source>
</evidence>
<evidence type="ECO:0000256" key="9">
    <source>
        <dbReference type="ARBA" id="ARBA00023306"/>
    </source>
</evidence>
<dbReference type="Pfam" id="PF01618">
    <property type="entry name" value="MotA_ExbB"/>
    <property type="match status" value="1"/>
</dbReference>
<dbReference type="PANTHER" id="PTHR30625:SF3">
    <property type="entry name" value="TOL-PAL SYSTEM PROTEIN TOLQ"/>
    <property type="match status" value="1"/>
</dbReference>
<evidence type="ECO:0000259" key="11">
    <source>
        <dbReference type="Pfam" id="PF01618"/>
    </source>
</evidence>
<comment type="subunit">
    <text evidence="10">The Tol-Pal system is composed of five core proteins: the inner membrane proteins TolA, TolQ and TolR, the periplasmic protein TolB and the outer membrane protein Pal. They form a network linking the inner and outer membranes and the peptidoglycan layer.</text>
</comment>
<keyword evidence="3 10" id="KW-1003">Cell membrane</keyword>
<evidence type="ECO:0000256" key="2">
    <source>
        <dbReference type="ARBA" id="ARBA00010442"/>
    </source>
</evidence>
<protein>
    <recommendedName>
        <fullName evidence="10">Tol-Pal system protein TolQ</fullName>
    </recommendedName>
</protein>
<keyword evidence="9 10" id="KW-0131">Cell cycle</keyword>
<evidence type="ECO:0000256" key="3">
    <source>
        <dbReference type="ARBA" id="ARBA00022475"/>
    </source>
</evidence>
<dbReference type="OrthoDB" id="9805133at2"/>
<keyword evidence="13" id="KW-1185">Reference proteome</keyword>
<dbReference type="AlphaFoldDB" id="A0A4R1JM18"/>
<dbReference type="InterPro" id="IPR050790">
    <property type="entry name" value="ExbB/TolQ_transport"/>
</dbReference>
<organism evidence="12 13">
    <name type="scientific">Celerinatantimonas diazotrophica</name>
    <dbReference type="NCBI Taxonomy" id="412034"/>
    <lineage>
        <taxon>Bacteria</taxon>
        <taxon>Pseudomonadati</taxon>
        <taxon>Pseudomonadota</taxon>
        <taxon>Gammaproteobacteria</taxon>
        <taxon>Celerinatantimonadaceae</taxon>
        <taxon>Celerinatantimonas</taxon>
    </lineage>
</organism>
<keyword evidence="5 10" id="KW-0132">Cell division</keyword>
<evidence type="ECO:0000256" key="1">
    <source>
        <dbReference type="ARBA" id="ARBA00004651"/>
    </source>
</evidence>